<feature type="modified residue" description="4-aspartylphosphate" evidence="3">
    <location>
        <position position="55"/>
    </location>
</feature>
<name>A0A8J3T8A6_9ACTN</name>
<dbReference type="SMART" id="SM00421">
    <property type="entry name" value="HTH_LUXR"/>
    <property type="match status" value="1"/>
</dbReference>
<dbReference type="Pfam" id="PF00196">
    <property type="entry name" value="GerE"/>
    <property type="match status" value="1"/>
</dbReference>
<dbReference type="RefSeq" id="WP_168114686.1">
    <property type="nucleotide sequence ID" value="NZ_BOON01000008.1"/>
</dbReference>
<comment type="caution">
    <text evidence="6">The sequence shown here is derived from an EMBL/GenBank/DDBJ whole genome shotgun (WGS) entry which is preliminary data.</text>
</comment>
<evidence type="ECO:0000259" key="5">
    <source>
        <dbReference type="PROSITE" id="PS50110"/>
    </source>
</evidence>
<dbReference type="PROSITE" id="PS50110">
    <property type="entry name" value="RESPONSE_REGULATORY"/>
    <property type="match status" value="1"/>
</dbReference>
<protein>
    <submittedName>
        <fullName evidence="6">DNA-binding response regulator</fullName>
    </submittedName>
</protein>
<dbReference type="SMART" id="SM00448">
    <property type="entry name" value="REC"/>
    <property type="match status" value="1"/>
</dbReference>
<dbReference type="GO" id="GO:0003677">
    <property type="term" value="F:DNA binding"/>
    <property type="evidence" value="ECO:0007669"/>
    <property type="project" value="UniProtKB-KW"/>
</dbReference>
<dbReference type="Pfam" id="PF00072">
    <property type="entry name" value="Response_reg"/>
    <property type="match status" value="1"/>
</dbReference>
<dbReference type="InterPro" id="IPR011006">
    <property type="entry name" value="CheY-like_superfamily"/>
</dbReference>
<gene>
    <name evidence="6" type="ORF">Pme01_11900</name>
</gene>
<dbReference type="SUPFAM" id="SSF52172">
    <property type="entry name" value="CheY-like"/>
    <property type="match status" value="1"/>
</dbReference>
<evidence type="ECO:0000256" key="3">
    <source>
        <dbReference type="PROSITE-ProRule" id="PRU00169"/>
    </source>
</evidence>
<evidence type="ECO:0000256" key="2">
    <source>
        <dbReference type="ARBA" id="ARBA00023125"/>
    </source>
</evidence>
<keyword evidence="7" id="KW-1185">Reference proteome</keyword>
<dbReference type="SUPFAM" id="SSF46894">
    <property type="entry name" value="C-terminal effector domain of the bipartite response regulators"/>
    <property type="match status" value="1"/>
</dbReference>
<organism evidence="6 7">
    <name type="scientific">Planosporangium mesophilum</name>
    <dbReference type="NCBI Taxonomy" id="689768"/>
    <lineage>
        <taxon>Bacteria</taxon>
        <taxon>Bacillati</taxon>
        <taxon>Actinomycetota</taxon>
        <taxon>Actinomycetes</taxon>
        <taxon>Micromonosporales</taxon>
        <taxon>Micromonosporaceae</taxon>
        <taxon>Planosporangium</taxon>
    </lineage>
</organism>
<dbReference type="PANTHER" id="PTHR43214">
    <property type="entry name" value="TWO-COMPONENT RESPONSE REGULATOR"/>
    <property type="match status" value="1"/>
</dbReference>
<dbReference type="AlphaFoldDB" id="A0A8J3T8A6"/>
<evidence type="ECO:0000313" key="7">
    <source>
        <dbReference type="Proteomes" id="UP000599074"/>
    </source>
</evidence>
<dbReference type="InterPro" id="IPR058245">
    <property type="entry name" value="NreC/VraR/RcsB-like_REC"/>
</dbReference>
<dbReference type="Gene3D" id="3.40.50.2300">
    <property type="match status" value="1"/>
</dbReference>
<keyword evidence="1 3" id="KW-0597">Phosphoprotein</keyword>
<dbReference type="PRINTS" id="PR00038">
    <property type="entry name" value="HTHLUXR"/>
</dbReference>
<dbReference type="InterPro" id="IPR001789">
    <property type="entry name" value="Sig_transdc_resp-reg_receiver"/>
</dbReference>
<feature type="domain" description="HTH luxR-type" evidence="4">
    <location>
        <begin position="140"/>
        <end position="205"/>
    </location>
</feature>
<keyword evidence="2 6" id="KW-0238">DNA-binding</keyword>
<reference evidence="6" key="1">
    <citation type="submission" date="2021-01" db="EMBL/GenBank/DDBJ databases">
        <title>Whole genome shotgun sequence of Planosporangium mesophilum NBRC 109066.</title>
        <authorList>
            <person name="Komaki H."/>
            <person name="Tamura T."/>
        </authorList>
    </citation>
    <scope>NUCLEOTIDE SEQUENCE</scope>
    <source>
        <strain evidence="6">NBRC 109066</strain>
    </source>
</reference>
<sequence length="215" mass="23134">MNIRIVLADDHAMVRHGLRAFLSLSKDLHTVGEAVDGRQAVDLAHRLHPDLVLMDLLMPGLDGVSATAAIRRELPTIEVLALTGYLEDHLIADALHAGAVGYLLKDTDAEELQRAVRAAAAGQVQLSPAVAARLVRDVNVSGGPPQLTRREEQVLMLLARGRANGQIARELHIAPQTVKTHVSNILAKLNSQSRTQAALYAMRVGLVPVNETTPS</sequence>
<feature type="domain" description="Response regulatory" evidence="5">
    <location>
        <begin position="4"/>
        <end position="120"/>
    </location>
</feature>
<dbReference type="CDD" id="cd17535">
    <property type="entry name" value="REC_NarL-like"/>
    <property type="match status" value="1"/>
</dbReference>
<dbReference type="CDD" id="cd06170">
    <property type="entry name" value="LuxR_C_like"/>
    <property type="match status" value="1"/>
</dbReference>
<dbReference type="Proteomes" id="UP000599074">
    <property type="component" value="Unassembled WGS sequence"/>
</dbReference>
<accession>A0A8J3T8A6</accession>
<evidence type="ECO:0000256" key="1">
    <source>
        <dbReference type="ARBA" id="ARBA00022553"/>
    </source>
</evidence>
<dbReference type="InterPro" id="IPR000792">
    <property type="entry name" value="Tscrpt_reg_LuxR_C"/>
</dbReference>
<dbReference type="InterPro" id="IPR039420">
    <property type="entry name" value="WalR-like"/>
</dbReference>
<evidence type="ECO:0000259" key="4">
    <source>
        <dbReference type="PROSITE" id="PS50043"/>
    </source>
</evidence>
<dbReference type="PANTHER" id="PTHR43214:SF43">
    <property type="entry name" value="TWO-COMPONENT RESPONSE REGULATOR"/>
    <property type="match status" value="1"/>
</dbReference>
<dbReference type="PROSITE" id="PS00622">
    <property type="entry name" value="HTH_LUXR_1"/>
    <property type="match status" value="1"/>
</dbReference>
<dbReference type="EMBL" id="BOON01000008">
    <property type="protein sequence ID" value="GII21593.1"/>
    <property type="molecule type" value="Genomic_DNA"/>
</dbReference>
<evidence type="ECO:0000313" key="6">
    <source>
        <dbReference type="EMBL" id="GII21593.1"/>
    </source>
</evidence>
<dbReference type="GO" id="GO:0000160">
    <property type="term" value="P:phosphorelay signal transduction system"/>
    <property type="evidence" value="ECO:0007669"/>
    <property type="project" value="InterPro"/>
</dbReference>
<proteinExistence type="predicted"/>
<dbReference type="InterPro" id="IPR016032">
    <property type="entry name" value="Sig_transdc_resp-reg_C-effctor"/>
</dbReference>
<dbReference type="GO" id="GO:0006355">
    <property type="term" value="P:regulation of DNA-templated transcription"/>
    <property type="evidence" value="ECO:0007669"/>
    <property type="project" value="InterPro"/>
</dbReference>
<dbReference type="PROSITE" id="PS50043">
    <property type="entry name" value="HTH_LUXR_2"/>
    <property type="match status" value="1"/>
</dbReference>